<keyword evidence="2" id="KW-1185">Reference proteome</keyword>
<evidence type="ECO:0000313" key="1">
    <source>
        <dbReference type="EMBL" id="QSO46514.1"/>
    </source>
</evidence>
<proteinExistence type="predicted"/>
<accession>A0A9X7VXM4</accession>
<dbReference type="EMBL" id="CP071182">
    <property type="protein sequence ID" value="QSO46514.1"/>
    <property type="molecule type" value="Genomic_DNA"/>
</dbReference>
<dbReference type="AlphaFoldDB" id="A0A9X7VXM4"/>
<sequence length="45" mass="4614">MKALIFRLLGLFAALLITGLSLATTVYADNGGGPTHPPTPMSTAN</sequence>
<dbReference type="KEGG" id="afx:JZ786_18910"/>
<dbReference type="RefSeq" id="WP_206655883.1">
    <property type="nucleotide sequence ID" value="NZ_CP071182.1"/>
</dbReference>
<dbReference type="Proteomes" id="UP000663505">
    <property type="component" value="Chromosome"/>
</dbReference>
<organism evidence="1 2">
    <name type="scientific">Alicyclobacillus mengziensis</name>
    <dbReference type="NCBI Taxonomy" id="2931921"/>
    <lineage>
        <taxon>Bacteria</taxon>
        <taxon>Bacillati</taxon>
        <taxon>Bacillota</taxon>
        <taxon>Bacilli</taxon>
        <taxon>Bacillales</taxon>
        <taxon>Alicyclobacillaceae</taxon>
        <taxon>Alicyclobacillus</taxon>
    </lineage>
</organism>
<gene>
    <name evidence="1" type="ORF">JZ786_18910</name>
</gene>
<reference evidence="1 2" key="1">
    <citation type="submission" date="2021-02" db="EMBL/GenBank/DDBJ databases">
        <title>Alicyclobacillus curvatus sp. nov. and Alicyclobacillus mengziensis sp. nov., two acidophilic bacteria isolated from acid mine drainage.</title>
        <authorList>
            <person name="Huang Y."/>
        </authorList>
    </citation>
    <scope>NUCLEOTIDE SEQUENCE [LARGE SCALE GENOMIC DNA]</scope>
    <source>
        <strain evidence="1 2">S30H14</strain>
    </source>
</reference>
<evidence type="ECO:0000313" key="2">
    <source>
        <dbReference type="Proteomes" id="UP000663505"/>
    </source>
</evidence>
<protein>
    <submittedName>
        <fullName evidence="1">Uncharacterized protein</fullName>
    </submittedName>
</protein>
<name>A0A9X7VXM4_9BACL</name>